<accession>A0A9E5DJQ0</accession>
<dbReference type="RefSeq" id="WP_048082860.1">
    <property type="nucleotide sequence ID" value="NZ_JAPVER010000020.1"/>
</dbReference>
<protein>
    <submittedName>
        <fullName evidence="2">Roadblock/LC7 domain-containing protein</fullName>
    </submittedName>
</protein>
<dbReference type="SUPFAM" id="SSF103196">
    <property type="entry name" value="Roadblock/LC7 domain"/>
    <property type="match status" value="1"/>
</dbReference>
<dbReference type="SMART" id="SM00960">
    <property type="entry name" value="Robl_LC7"/>
    <property type="match status" value="1"/>
</dbReference>
<dbReference type="EMBL" id="JAPVES010000029">
    <property type="protein sequence ID" value="MCZ3371985.1"/>
    <property type="molecule type" value="Genomic_DNA"/>
</dbReference>
<dbReference type="EMBL" id="JAPVER010000020">
    <property type="protein sequence ID" value="MCZ3366477.1"/>
    <property type="molecule type" value="Genomic_DNA"/>
</dbReference>
<keyword evidence="4" id="KW-1185">Reference proteome</keyword>
<evidence type="ECO:0000313" key="2">
    <source>
        <dbReference type="EMBL" id="MCZ3366477.1"/>
    </source>
</evidence>
<evidence type="ECO:0000313" key="3">
    <source>
        <dbReference type="EMBL" id="MCZ3371985.1"/>
    </source>
</evidence>
<dbReference type="Proteomes" id="UP001074446">
    <property type="component" value="Unassembled WGS sequence"/>
</dbReference>
<dbReference type="AlphaFoldDB" id="A0A9E5DJQ0"/>
<dbReference type="Gene3D" id="3.30.450.30">
    <property type="entry name" value="Dynein light chain 2a, cytoplasmic"/>
    <property type="match status" value="1"/>
</dbReference>
<feature type="domain" description="Roadblock/LAMTOR2" evidence="1">
    <location>
        <begin position="8"/>
        <end position="93"/>
    </location>
</feature>
<evidence type="ECO:0000313" key="4">
    <source>
        <dbReference type="Proteomes" id="UP001068021"/>
    </source>
</evidence>
<dbReference type="InterPro" id="IPR004942">
    <property type="entry name" value="Roadblock/LAMTOR2_dom"/>
</dbReference>
<organism evidence="2 4">
    <name type="scientific">Methanobacterium veterum</name>
    <dbReference type="NCBI Taxonomy" id="408577"/>
    <lineage>
        <taxon>Archaea</taxon>
        <taxon>Methanobacteriati</taxon>
        <taxon>Methanobacteriota</taxon>
        <taxon>Methanomada group</taxon>
        <taxon>Methanobacteria</taxon>
        <taxon>Methanobacteriales</taxon>
        <taxon>Methanobacteriaceae</taxon>
        <taxon>Methanobacterium</taxon>
    </lineage>
</organism>
<gene>
    <name evidence="3" type="ORF">O3H35_05020</name>
    <name evidence="2" type="ORF">O3H54_11355</name>
</gene>
<reference evidence="2" key="1">
    <citation type="submission" date="2022-12" db="EMBL/GenBank/DDBJ databases">
        <title>Reclassification of two methanogenic archaea species isolated from the Kolyma lowland permafrost.</title>
        <authorList>
            <person name="Trubitsyn V.E."/>
            <person name="Rivkina E.M."/>
            <person name="Shcherbakova V.A."/>
        </authorList>
    </citation>
    <scope>NUCLEOTIDE SEQUENCE</scope>
    <source>
        <strain evidence="2">M2</strain>
        <strain evidence="3">MK4</strain>
    </source>
</reference>
<dbReference type="Pfam" id="PF03259">
    <property type="entry name" value="Robl_LC7"/>
    <property type="match status" value="1"/>
</dbReference>
<comment type="caution">
    <text evidence="2">The sequence shown here is derived from an EMBL/GenBank/DDBJ whole genome shotgun (WGS) entry which is preliminary data.</text>
</comment>
<sequence>MKLETNFEKALISINRITGVKDSVLAGLDGIPISKLDENTSILSATTAAALGAVREMIRSISYGNLEKLIVETDSGKIIIEEFGNRHVIIVLTENSANIGMIRVTLKKVVREYMDN</sequence>
<name>A0A9E5DJQ0_9EURY</name>
<proteinExistence type="predicted"/>
<dbReference type="Proteomes" id="UP001068021">
    <property type="component" value="Unassembled WGS sequence"/>
</dbReference>
<evidence type="ECO:0000259" key="1">
    <source>
        <dbReference type="SMART" id="SM00960"/>
    </source>
</evidence>